<dbReference type="RefSeq" id="WP_184116228.1">
    <property type="nucleotide sequence ID" value="NZ_BNAJ01000022.1"/>
</dbReference>
<feature type="compositionally biased region" description="Basic and acidic residues" evidence="1">
    <location>
        <begin position="146"/>
        <end position="156"/>
    </location>
</feature>
<feature type="region of interest" description="Disordered" evidence="1">
    <location>
        <begin position="145"/>
        <end position="205"/>
    </location>
</feature>
<accession>A0A7W8KM64</accession>
<dbReference type="Proteomes" id="UP000539473">
    <property type="component" value="Unassembled WGS sequence"/>
</dbReference>
<evidence type="ECO:0000313" key="2">
    <source>
        <dbReference type="EMBL" id="MBB5379154.1"/>
    </source>
</evidence>
<proteinExistence type="predicted"/>
<name>A0A7W8KM64_9DEIO</name>
<feature type="compositionally biased region" description="Basic and acidic residues" evidence="1">
    <location>
        <begin position="177"/>
        <end position="190"/>
    </location>
</feature>
<dbReference type="AlphaFoldDB" id="A0A7W8KM64"/>
<evidence type="ECO:0000313" key="3">
    <source>
        <dbReference type="Proteomes" id="UP000539473"/>
    </source>
</evidence>
<gene>
    <name evidence="2" type="ORF">HNQ07_004669</name>
</gene>
<comment type="caution">
    <text evidence="2">The sequence shown here is derived from an EMBL/GenBank/DDBJ whole genome shotgun (WGS) entry which is preliminary data.</text>
</comment>
<feature type="compositionally biased region" description="Basic and acidic residues" evidence="1">
    <location>
        <begin position="9"/>
        <end position="18"/>
    </location>
</feature>
<dbReference type="EMBL" id="JACHFK010000021">
    <property type="protein sequence ID" value="MBB5379154.1"/>
    <property type="molecule type" value="Genomic_DNA"/>
</dbReference>
<evidence type="ECO:0000256" key="1">
    <source>
        <dbReference type="SAM" id="MobiDB-lite"/>
    </source>
</evidence>
<organism evidence="2 3">
    <name type="scientific">Deinococcus metalli</name>
    <dbReference type="NCBI Taxonomy" id="1141878"/>
    <lineage>
        <taxon>Bacteria</taxon>
        <taxon>Thermotogati</taxon>
        <taxon>Deinococcota</taxon>
        <taxon>Deinococci</taxon>
        <taxon>Deinococcales</taxon>
        <taxon>Deinococcaceae</taxon>
        <taxon>Deinococcus</taxon>
    </lineage>
</organism>
<sequence>MHPLLEHAVHADREDHAAGHRAGTPAYEQMRERDGTRRALVHSLLTTGVLQSAEDFYGAARLFQHGDDPAEFEQAHQLALKAADLGHPDARWLAAAALDRWLVVQGQPQRYGTQYLSDGVRQRLMDVDPATTDEERARWNVPPLAEQRRKAAEATRNHPPIALPPHLPDWYQQALERWQEADAAEEKDNAAGDGSGPDSKARKEP</sequence>
<reference evidence="2 3" key="1">
    <citation type="submission" date="2020-08" db="EMBL/GenBank/DDBJ databases">
        <title>Genomic Encyclopedia of Type Strains, Phase IV (KMG-IV): sequencing the most valuable type-strain genomes for metagenomic binning, comparative biology and taxonomic classification.</title>
        <authorList>
            <person name="Goeker M."/>
        </authorList>
    </citation>
    <scope>NUCLEOTIDE SEQUENCE [LARGE SCALE GENOMIC DNA]</scope>
    <source>
        <strain evidence="2 3">DSM 27521</strain>
    </source>
</reference>
<feature type="region of interest" description="Disordered" evidence="1">
    <location>
        <begin position="9"/>
        <end position="29"/>
    </location>
</feature>
<protein>
    <submittedName>
        <fullName evidence="2">Uncharacterized protein</fullName>
    </submittedName>
</protein>